<dbReference type="InterPro" id="IPR053521">
    <property type="entry name" value="McjB-like"/>
</dbReference>
<evidence type="ECO:0000259" key="1">
    <source>
        <dbReference type="Pfam" id="PF13471"/>
    </source>
</evidence>
<accession>A0A2N5CLV2</accession>
<evidence type="ECO:0000313" key="3">
    <source>
        <dbReference type="Proteomes" id="UP000234483"/>
    </source>
</evidence>
<name>A0A2N5CLV2_9CAUL</name>
<organism evidence="2 3">
    <name type="scientific">Caulobacter flavus</name>
    <dbReference type="NCBI Taxonomy" id="1679497"/>
    <lineage>
        <taxon>Bacteria</taxon>
        <taxon>Pseudomonadati</taxon>
        <taxon>Pseudomonadota</taxon>
        <taxon>Alphaproteobacteria</taxon>
        <taxon>Caulobacterales</taxon>
        <taxon>Caulobacteraceae</taxon>
        <taxon>Caulobacter</taxon>
    </lineage>
</organism>
<dbReference type="AlphaFoldDB" id="A0A2N5CLV2"/>
<comment type="caution">
    <text evidence="2">The sequence shown here is derived from an EMBL/GenBank/DDBJ whole genome shotgun (WGS) entry which is preliminary data.</text>
</comment>
<dbReference type="EMBL" id="PJRQ01000049">
    <property type="protein sequence ID" value="PLR06785.1"/>
    <property type="molecule type" value="Genomic_DNA"/>
</dbReference>
<reference evidence="2 3" key="1">
    <citation type="submission" date="2017-12" db="EMBL/GenBank/DDBJ databases">
        <title>The genome sequence of Caulobacter flavus CGMCC1 15093.</title>
        <authorList>
            <person name="Gao J."/>
            <person name="Mao X."/>
            <person name="Sun J."/>
        </authorList>
    </citation>
    <scope>NUCLEOTIDE SEQUENCE [LARGE SCALE GENOMIC DNA]</scope>
    <source>
        <strain evidence="2 3">CGMCC1 15093</strain>
    </source>
</reference>
<dbReference type="InterPro" id="IPR032708">
    <property type="entry name" value="McjB_C"/>
</dbReference>
<dbReference type="Proteomes" id="UP000234483">
    <property type="component" value="Unassembled WGS sequence"/>
</dbReference>
<dbReference type="RefSeq" id="WP_101715509.1">
    <property type="nucleotide sequence ID" value="NZ_PJRQ01000049.1"/>
</dbReference>
<evidence type="ECO:0000313" key="2">
    <source>
        <dbReference type="EMBL" id="PLR06785.1"/>
    </source>
</evidence>
<dbReference type="Pfam" id="PF13471">
    <property type="entry name" value="Transglut_core3"/>
    <property type="match status" value="1"/>
</dbReference>
<dbReference type="NCBIfam" id="NF033537">
    <property type="entry name" value="lasso_biosyn_B2"/>
    <property type="match status" value="1"/>
</dbReference>
<protein>
    <recommendedName>
        <fullName evidence="1">Microcin J25-processing protein McjB C-terminal domain-containing protein</fullName>
    </recommendedName>
</protein>
<feature type="domain" description="Microcin J25-processing protein McjB C-terminal" evidence="1">
    <location>
        <begin position="125"/>
        <end position="231"/>
    </location>
</feature>
<proteinExistence type="predicted"/>
<sequence>MLDLTLQGAQGGETVKPGRWAPPPSHLAYCIERGAVTLLDIRRDRYFGLPPALEATFVDLAAGGFWISSSSPQIGRLVALGLLAEGPAPSTTPIPPVCTGWLDDAPIVRASPRNILAAGRAVLDARLLQTRGFASVIESLRARRSGAMAPDLGRLRDEVCAFQAGRPWIPVKPVCLLDSLALLKFLEARSLSSTLVFGVIRRPFAAHCWLQVDDIVINDHLDHVREYQPLLAV</sequence>
<gene>
    <name evidence="2" type="ORF">CFHF_24300</name>
</gene>